<evidence type="ECO:0000256" key="1">
    <source>
        <dbReference type="SAM" id="Phobius"/>
    </source>
</evidence>
<keyword evidence="1" id="KW-0472">Membrane</keyword>
<proteinExistence type="predicted"/>
<dbReference type="EMBL" id="CAJNOM010000663">
    <property type="protein sequence ID" value="CAF1535921.1"/>
    <property type="molecule type" value="Genomic_DNA"/>
</dbReference>
<keyword evidence="1" id="KW-1133">Transmembrane helix</keyword>
<reference evidence="2" key="1">
    <citation type="submission" date="2021-02" db="EMBL/GenBank/DDBJ databases">
        <authorList>
            <person name="Nowell W R."/>
        </authorList>
    </citation>
    <scope>NUCLEOTIDE SEQUENCE</scope>
</reference>
<dbReference type="Proteomes" id="UP000663832">
    <property type="component" value="Unassembled WGS sequence"/>
</dbReference>
<dbReference type="EMBL" id="CAJNOM010000662">
    <property type="protein sequence ID" value="CAF1535652.1"/>
    <property type="molecule type" value="Genomic_DNA"/>
</dbReference>
<dbReference type="EMBL" id="CAJNOI010000057">
    <property type="protein sequence ID" value="CAF0963637.1"/>
    <property type="molecule type" value="Genomic_DNA"/>
</dbReference>
<evidence type="ECO:0000313" key="2">
    <source>
        <dbReference type="EMBL" id="CAF0963637.1"/>
    </source>
</evidence>
<name>A0A814E6D2_9BILA</name>
<keyword evidence="5" id="KW-1185">Reference proteome</keyword>
<sequence>MALLDGVLILRVIIQKRRLQQTPGWRKYRKLIIQYILVNGTYLIFNMPSTLVHLVQQFGMNKWGNDIVSAYFNPMTDIPSMIVTYAVLVTMPNLKQKLRALVICKRNRKNVVTAIART</sequence>
<evidence type="ECO:0000313" key="5">
    <source>
        <dbReference type="Proteomes" id="UP000663832"/>
    </source>
</evidence>
<dbReference type="SUPFAM" id="SSF81321">
    <property type="entry name" value="Family A G protein-coupled receptor-like"/>
    <property type="match status" value="1"/>
</dbReference>
<accession>A0A814E6D2</accession>
<dbReference type="Proteomes" id="UP000663877">
    <property type="component" value="Unassembled WGS sequence"/>
</dbReference>
<feature type="transmembrane region" description="Helical" evidence="1">
    <location>
        <begin position="31"/>
        <end position="51"/>
    </location>
</feature>
<dbReference type="OrthoDB" id="10194743at2759"/>
<evidence type="ECO:0000313" key="3">
    <source>
        <dbReference type="EMBL" id="CAF1535652.1"/>
    </source>
</evidence>
<protein>
    <submittedName>
        <fullName evidence="2">Uncharacterized protein</fullName>
    </submittedName>
</protein>
<organism evidence="2 6">
    <name type="scientific">Adineta steineri</name>
    <dbReference type="NCBI Taxonomy" id="433720"/>
    <lineage>
        <taxon>Eukaryota</taxon>
        <taxon>Metazoa</taxon>
        <taxon>Spiralia</taxon>
        <taxon>Gnathifera</taxon>
        <taxon>Rotifera</taxon>
        <taxon>Eurotatoria</taxon>
        <taxon>Bdelloidea</taxon>
        <taxon>Adinetida</taxon>
        <taxon>Adinetidae</taxon>
        <taxon>Adineta</taxon>
    </lineage>
</organism>
<evidence type="ECO:0000313" key="4">
    <source>
        <dbReference type="EMBL" id="CAF1535921.1"/>
    </source>
</evidence>
<comment type="caution">
    <text evidence="2">The sequence shown here is derived from an EMBL/GenBank/DDBJ whole genome shotgun (WGS) entry which is preliminary data.</text>
</comment>
<dbReference type="AlphaFoldDB" id="A0A814E6D2"/>
<feature type="transmembrane region" description="Helical" evidence="1">
    <location>
        <begin position="71"/>
        <end position="91"/>
    </location>
</feature>
<dbReference type="Gene3D" id="1.20.1070.10">
    <property type="entry name" value="Rhodopsin 7-helix transmembrane proteins"/>
    <property type="match status" value="1"/>
</dbReference>
<evidence type="ECO:0000313" key="6">
    <source>
        <dbReference type="Proteomes" id="UP000663877"/>
    </source>
</evidence>
<gene>
    <name evidence="2" type="ORF">BJG266_LOCUS13903</name>
    <name evidence="3" type="ORF">QVE165_LOCUS45890</name>
    <name evidence="4" type="ORF">QVE165_LOCUS45913</name>
</gene>
<keyword evidence="1" id="KW-0812">Transmembrane</keyword>